<dbReference type="RefSeq" id="WP_253749416.1">
    <property type="nucleotide sequence ID" value="NZ_BAABKA010000108.1"/>
</dbReference>
<sequence>MGRPGRHAQWTCWETIEHLADCLFTYAARFGLAKPPASSFLPWRASSDREDGPARVLAADRSAGPEGLLTIVEACGGLLASVERTADPAAVAHHVFGPADPAGFAAMGVVETLVHTHDVAQGLRLEWSPPGDDCERVLRRLFPHVTIDGDAWRSLLWATGRIALPGRPRLTGWRWYNERSGAGGEGRVQGPGLG</sequence>
<gene>
    <name evidence="1" type="ORF">HD597_008022</name>
</gene>
<dbReference type="EMBL" id="JAMZEB010000002">
    <property type="protein sequence ID" value="MCP2361002.1"/>
    <property type="molecule type" value="Genomic_DNA"/>
</dbReference>
<reference evidence="1" key="1">
    <citation type="submission" date="2022-06" db="EMBL/GenBank/DDBJ databases">
        <title>Sequencing the genomes of 1000 actinobacteria strains.</title>
        <authorList>
            <person name="Klenk H.-P."/>
        </authorList>
    </citation>
    <scope>NUCLEOTIDE SEQUENCE</scope>
    <source>
        <strain evidence="1">DSM 46694</strain>
    </source>
</reference>
<protein>
    <recommendedName>
        <fullName evidence="3">Mycothiol-dependent maleylpyruvate isomerase metal-binding domain-containing protein</fullName>
    </recommendedName>
</protein>
<evidence type="ECO:0000313" key="2">
    <source>
        <dbReference type="Proteomes" id="UP001139648"/>
    </source>
</evidence>
<dbReference type="SUPFAM" id="SSF109854">
    <property type="entry name" value="DinB/YfiT-like putative metalloenzymes"/>
    <property type="match status" value="1"/>
</dbReference>
<evidence type="ECO:0000313" key="1">
    <source>
        <dbReference type="EMBL" id="MCP2361002.1"/>
    </source>
</evidence>
<proteinExistence type="predicted"/>
<accession>A0A9X2GNH9</accession>
<comment type="caution">
    <text evidence="1">The sequence shown here is derived from an EMBL/GenBank/DDBJ whole genome shotgun (WGS) entry which is preliminary data.</text>
</comment>
<dbReference type="Proteomes" id="UP001139648">
    <property type="component" value="Unassembled WGS sequence"/>
</dbReference>
<evidence type="ECO:0008006" key="3">
    <source>
        <dbReference type="Google" id="ProtNLM"/>
    </source>
</evidence>
<name>A0A9X2GNH9_9ACTN</name>
<dbReference type="AlphaFoldDB" id="A0A9X2GNH9"/>
<organism evidence="1 2">
    <name type="scientific">Nonomuraea thailandensis</name>
    <dbReference type="NCBI Taxonomy" id="1188745"/>
    <lineage>
        <taxon>Bacteria</taxon>
        <taxon>Bacillati</taxon>
        <taxon>Actinomycetota</taxon>
        <taxon>Actinomycetes</taxon>
        <taxon>Streptosporangiales</taxon>
        <taxon>Streptosporangiaceae</taxon>
        <taxon>Nonomuraea</taxon>
    </lineage>
</organism>
<dbReference type="InterPro" id="IPR034660">
    <property type="entry name" value="DinB/YfiT-like"/>
</dbReference>
<keyword evidence="2" id="KW-1185">Reference proteome</keyword>